<reference evidence="2" key="2">
    <citation type="submission" date="2021-08" db="EMBL/GenBank/DDBJ databases">
        <authorList>
            <person name="Tani A."/>
            <person name="Ola A."/>
            <person name="Ogura Y."/>
            <person name="Katsura K."/>
            <person name="Hayashi T."/>
        </authorList>
    </citation>
    <scope>NUCLEOTIDE SEQUENCE</scope>
    <source>
        <strain evidence="2">LMG 23639</strain>
    </source>
</reference>
<accession>A0ABQ4SSY8</accession>
<gene>
    <name evidence="2" type="ORF">AOPFMNJM_0261</name>
</gene>
<comment type="caution">
    <text evidence="2">The sequence shown here is derived from an EMBL/GenBank/DDBJ whole genome shotgun (WGS) entry which is preliminary data.</text>
</comment>
<sequence length="831" mass="86705">MQDLGGGAGIGDEHRLGDLQLQPVTGEPGAGERLVHRGREGRGGELHRGDVDGDLEIVGPAGGLGAGLAQHPFAEARDEPDLLGEGNELGGRHPAALRMRPAQQRLEAADPLRAEVVDRLVMDLEGLRLDRVAQVLLQPAALVQAGVHVRLEETEAAAALGLGAVEGDGGALEQAFPGRSVARRQGDAEGDPDAGAASLRQAVGRAENLDDPLREDAAILRPLHALLEHHELVGAEAGHGVDLPRAGLEAVARRADQLVADRRPEGVVDPLEAVEIDLKQREAALAGDLGEGLLDPLGEHRPVRKVGERVVARQEGHLRLRVAAFGDVLVGGDEPAVGELAALDGDDPSVAEVLDTGGGLRALTARVGQEGDHGLSGMVARVHAALQHILGPHTEPQGAGRQVVDLAVAAVDHPQAIVGVVEAEPLAHVVQGGIKGDVRRLEPLVLLLELGDVRQDRDVPSGARGRPADPQPAPVRQAHLAILGRDAGGFDAARRLARLARPPFSFRPAEEGRGPRVGENHGAVRVEHHHALAQALQRLAEQGLRAAPAGDLLLHAGADVVAHRRHGAQKGAHLVAAALGDRIVEMSLRDPLRRRRGRRDRADDPAGKQPRDQGRQDHGEAGGEGAGLKLVGDDAADALAIGEAVAGGLIDEGLKLLAHPAGRTVESRPIGGGLGALRAAQGLPFGQAGPDPLGRCGAAGRVGALHGDAKVLRDLRAELVEDGVETGDLRVVPGERPVGHGGLHLGEVGRRGAGVVDRHEGLVVGALGEVSRLADADVREQAETAGDGAHGQERDEDAPADRHRTARGRCRWALRPRSHWVPLHRNGAARS</sequence>
<feature type="compositionally biased region" description="Basic and acidic residues" evidence="1">
    <location>
        <begin position="790"/>
        <end position="803"/>
    </location>
</feature>
<reference evidence="2" key="1">
    <citation type="journal article" date="2021" name="Front. Microbiol.">
        <title>Comprehensive Comparative Genomics and Phenotyping of Methylobacterium Species.</title>
        <authorList>
            <person name="Alessa O."/>
            <person name="Ogura Y."/>
            <person name="Fujitani Y."/>
            <person name="Takami H."/>
            <person name="Hayashi T."/>
            <person name="Sahin N."/>
            <person name="Tani A."/>
        </authorList>
    </citation>
    <scope>NUCLEOTIDE SEQUENCE</scope>
    <source>
        <strain evidence="2">LMG 23639</strain>
    </source>
</reference>
<evidence type="ECO:0000313" key="3">
    <source>
        <dbReference type="Proteomes" id="UP001055102"/>
    </source>
</evidence>
<evidence type="ECO:0000313" key="2">
    <source>
        <dbReference type="EMBL" id="GJE04968.1"/>
    </source>
</evidence>
<protein>
    <submittedName>
        <fullName evidence="2">Uncharacterized protein</fullName>
    </submittedName>
</protein>
<keyword evidence="3" id="KW-1185">Reference proteome</keyword>
<feature type="compositionally biased region" description="Basic and acidic residues" evidence="1">
    <location>
        <begin position="33"/>
        <end position="51"/>
    </location>
</feature>
<dbReference type="EMBL" id="BPQR01000003">
    <property type="protein sequence ID" value="GJE04968.1"/>
    <property type="molecule type" value="Genomic_DNA"/>
</dbReference>
<name>A0ABQ4SSY8_9HYPH</name>
<proteinExistence type="predicted"/>
<feature type="compositionally biased region" description="Basic and acidic residues" evidence="1">
    <location>
        <begin position="600"/>
        <end position="621"/>
    </location>
</feature>
<dbReference type="Proteomes" id="UP001055102">
    <property type="component" value="Unassembled WGS sequence"/>
</dbReference>
<evidence type="ECO:0000256" key="1">
    <source>
        <dbReference type="SAM" id="MobiDB-lite"/>
    </source>
</evidence>
<feature type="region of interest" description="Disordered" evidence="1">
    <location>
        <begin position="781"/>
        <end position="809"/>
    </location>
</feature>
<organism evidence="2 3">
    <name type="scientific">Methylobacterium jeotgali</name>
    <dbReference type="NCBI Taxonomy" id="381630"/>
    <lineage>
        <taxon>Bacteria</taxon>
        <taxon>Pseudomonadati</taxon>
        <taxon>Pseudomonadota</taxon>
        <taxon>Alphaproteobacteria</taxon>
        <taxon>Hyphomicrobiales</taxon>
        <taxon>Methylobacteriaceae</taxon>
        <taxon>Methylobacterium</taxon>
    </lineage>
</organism>
<feature type="region of interest" description="Disordered" evidence="1">
    <location>
        <begin position="590"/>
        <end position="628"/>
    </location>
</feature>
<feature type="compositionally biased region" description="Gly residues" evidence="1">
    <location>
        <begin position="1"/>
        <end position="10"/>
    </location>
</feature>
<feature type="region of interest" description="Disordered" evidence="1">
    <location>
        <begin position="1"/>
        <end position="54"/>
    </location>
</feature>